<keyword evidence="2" id="KW-1185">Reference proteome</keyword>
<dbReference type="PANTHER" id="PTHR46994:SF3">
    <property type="entry name" value="NUCLEOSIDE PHOSPHORYLASE-RELATED"/>
    <property type="match status" value="1"/>
</dbReference>
<dbReference type="InterPro" id="IPR035994">
    <property type="entry name" value="Nucleoside_phosphorylase_sf"/>
</dbReference>
<comment type="caution">
    <text evidence="1">The sequence shown here is derived from an EMBL/GenBank/DDBJ whole genome shotgun (WGS) entry which is preliminary data.</text>
</comment>
<dbReference type="AlphaFoldDB" id="A0A2U1MQR3"/>
<dbReference type="GO" id="GO:0008930">
    <property type="term" value="F:methylthioadenosine nucleosidase activity"/>
    <property type="evidence" value="ECO:0007669"/>
    <property type="project" value="InterPro"/>
</dbReference>
<evidence type="ECO:0000313" key="1">
    <source>
        <dbReference type="EMBL" id="PWA63615.1"/>
    </source>
</evidence>
<dbReference type="GO" id="GO:0009116">
    <property type="term" value="P:nucleoside metabolic process"/>
    <property type="evidence" value="ECO:0007669"/>
    <property type="project" value="InterPro"/>
</dbReference>
<dbReference type="Proteomes" id="UP000245207">
    <property type="component" value="Unassembled WGS sequence"/>
</dbReference>
<dbReference type="GO" id="GO:0019509">
    <property type="term" value="P:L-methionine salvage from methylthioadenosine"/>
    <property type="evidence" value="ECO:0007669"/>
    <property type="project" value="InterPro"/>
</dbReference>
<accession>A0A2U1MQR3</accession>
<protein>
    <submittedName>
        <fullName evidence="1">Nucleoside phosphorylase</fullName>
    </submittedName>
</protein>
<dbReference type="InterPro" id="IPR044580">
    <property type="entry name" value="MTAN"/>
</dbReference>
<dbReference type="SUPFAM" id="SSF53167">
    <property type="entry name" value="Purine and uridine phosphorylases"/>
    <property type="match status" value="1"/>
</dbReference>
<dbReference type="OrthoDB" id="1153057at2759"/>
<gene>
    <name evidence="1" type="ORF">CTI12_AA325260</name>
</gene>
<sequence length="444" mass="50033">MHIFWEITDHVTLLFASENCLSSGISVSVCHSILLLDTMLITRMHCSYISCDLCFYSSIEARSFINAGTAGGFKVKGACIFDVFLVSDLAFHDRRIPIPGPDKYGLGRRKSLSTPNLVKELNLKVCKLSTGDSLDMSPQDEICILANDATVVDMEVKHADYQFMGLRGHDLSQMSRVCCGKMMEDSYEEGMVSLQKINLGLDGFHFNAVRAIALPHNALSNRLCVSIFMLTFKKKWRWIALQLLDTLRRDVVGVEVDNSNDGATGASRISQSNEENVVDLQLALWNDVDKKHVGSEMFDKKWTKRDQKIDHGENLTIYSKNVVGDEVKNIGDWLSWPTYEASKGWFLQMTDSLDKIDNVFNQLMHIDYWITVIKYHFSSFREQAYVSSLMRVPAIFIKTVSNFVDGEKSIPEEFAENLQATVVALGEVVANVVEFINGKCLSEL</sequence>
<organism evidence="1 2">
    <name type="scientific">Artemisia annua</name>
    <name type="common">Sweet wormwood</name>
    <dbReference type="NCBI Taxonomy" id="35608"/>
    <lineage>
        <taxon>Eukaryota</taxon>
        <taxon>Viridiplantae</taxon>
        <taxon>Streptophyta</taxon>
        <taxon>Embryophyta</taxon>
        <taxon>Tracheophyta</taxon>
        <taxon>Spermatophyta</taxon>
        <taxon>Magnoliopsida</taxon>
        <taxon>eudicotyledons</taxon>
        <taxon>Gunneridae</taxon>
        <taxon>Pentapetalae</taxon>
        <taxon>asterids</taxon>
        <taxon>campanulids</taxon>
        <taxon>Asterales</taxon>
        <taxon>Asteraceae</taxon>
        <taxon>Asteroideae</taxon>
        <taxon>Anthemideae</taxon>
        <taxon>Artemisiinae</taxon>
        <taxon>Artemisia</taxon>
    </lineage>
</organism>
<dbReference type="Gene3D" id="3.40.50.1580">
    <property type="entry name" value="Nucleoside phosphorylase domain"/>
    <property type="match status" value="2"/>
</dbReference>
<evidence type="ECO:0000313" key="2">
    <source>
        <dbReference type="Proteomes" id="UP000245207"/>
    </source>
</evidence>
<dbReference type="STRING" id="35608.A0A2U1MQR3"/>
<dbReference type="EMBL" id="PKPP01004599">
    <property type="protein sequence ID" value="PWA63615.1"/>
    <property type="molecule type" value="Genomic_DNA"/>
</dbReference>
<proteinExistence type="predicted"/>
<name>A0A2U1MQR3_ARTAN</name>
<reference evidence="1 2" key="1">
    <citation type="journal article" date="2018" name="Mol. Plant">
        <title>The genome of Artemisia annua provides insight into the evolution of Asteraceae family and artemisinin biosynthesis.</title>
        <authorList>
            <person name="Shen Q."/>
            <person name="Zhang L."/>
            <person name="Liao Z."/>
            <person name="Wang S."/>
            <person name="Yan T."/>
            <person name="Shi P."/>
            <person name="Liu M."/>
            <person name="Fu X."/>
            <person name="Pan Q."/>
            <person name="Wang Y."/>
            <person name="Lv Z."/>
            <person name="Lu X."/>
            <person name="Zhang F."/>
            <person name="Jiang W."/>
            <person name="Ma Y."/>
            <person name="Chen M."/>
            <person name="Hao X."/>
            <person name="Li L."/>
            <person name="Tang Y."/>
            <person name="Lv G."/>
            <person name="Zhou Y."/>
            <person name="Sun X."/>
            <person name="Brodelius P.E."/>
            <person name="Rose J.K.C."/>
            <person name="Tang K."/>
        </authorList>
    </citation>
    <scope>NUCLEOTIDE SEQUENCE [LARGE SCALE GENOMIC DNA]</scope>
    <source>
        <strain evidence="2">cv. Huhao1</strain>
        <tissue evidence="1">Leaf</tissue>
    </source>
</reference>
<dbReference type="PANTHER" id="PTHR46994">
    <property type="entry name" value="5'-METHYLTHIOADENOSINE/S-ADENOSYLHOMOCYSTEINE NUCLEOSIDASE 1"/>
    <property type="match status" value="1"/>
</dbReference>